<name>A0ABS6HGH7_9PROT</name>
<evidence type="ECO:0000256" key="2">
    <source>
        <dbReference type="SAM" id="Phobius"/>
    </source>
</evidence>
<evidence type="ECO:0008006" key="5">
    <source>
        <dbReference type="Google" id="ProtNLM"/>
    </source>
</evidence>
<keyword evidence="2" id="KW-0472">Membrane</keyword>
<keyword evidence="2" id="KW-1133">Transmembrane helix</keyword>
<feature type="transmembrane region" description="Helical" evidence="2">
    <location>
        <begin position="81"/>
        <end position="108"/>
    </location>
</feature>
<sequence>MKLVQDYQRFSFIGLSAWMHGAARAERPQPIVAELPPDLRAELIARLTPVAERLEAARLDAVANADAQLRVLLPGAVAVGLFFGLSGGSVIAFLLVSLLLLVLAFLLVDGRTATQYRAAAKGQVTGLMASFLSGFRYEPDAALGPAAVDRWKLLPEVRGVVVEDRLLGHRDGRQVAISRLTITLGPPSRRKAANDGVRLAVTAVEMDLPWRTTGGATVAIGRDSGSELRGAPRARHGLRPAPVGDATFDERYLVHAEEPRLVAPDLNAGVRAGLPRVEAECRSGTIRLAQLMPGAQGERPMLSIQAGYAVVLFPRPLDEPVLEPGPHWRKLDLEATLTAFASDLARLNHMLGSAMALPFGKQETAP</sequence>
<evidence type="ECO:0000313" key="3">
    <source>
        <dbReference type="EMBL" id="MBU8547063.1"/>
    </source>
</evidence>
<organism evidence="3 4">
    <name type="scientific">Falsiroseomonas oleicola</name>
    <dbReference type="NCBI Taxonomy" id="2801474"/>
    <lineage>
        <taxon>Bacteria</taxon>
        <taxon>Pseudomonadati</taxon>
        <taxon>Pseudomonadota</taxon>
        <taxon>Alphaproteobacteria</taxon>
        <taxon>Acetobacterales</taxon>
        <taxon>Roseomonadaceae</taxon>
        <taxon>Falsiroseomonas</taxon>
    </lineage>
</organism>
<proteinExistence type="predicted"/>
<evidence type="ECO:0000256" key="1">
    <source>
        <dbReference type="SAM" id="MobiDB-lite"/>
    </source>
</evidence>
<evidence type="ECO:0000313" key="4">
    <source>
        <dbReference type="Proteomes" id="UP000689967"/>
    </source>
</evidence>
<accession>A0ABS6HGH7</accession>
<dbReference type="EMBL" id="JAERQM010000011">
    <property type="protein sequence ID" value="MBU8547063.1"/>
    <property type="molecule type" value="Genomic_DNA"/>
</dbReference>
<reference evidence="3 4" key="1">
    <citation type="submission" date="2021-01" db="EMBL/GenBank/DDBJ databases">
        <title>Roseomonas sp. nov, a bacterium isolated from an oil production mixture in Yumen Oilfield.</title>
        <authorList>
            <person name="Wu D."/>
        </authorList>
    </citation>
    <scope>NUCLEOTIDE SEQUENCE [LARGE SCALE GENOMIC DNA]</scope>
    <source>
        <strain evidence="3 4">ROY-5-3</strain>
    </source>
</reference>
<gene>
    <name evidence="3" type="ORF">JJQ90_25310</name>
</gene>
<dbReference type="RefSeq" id="WP_216879088.1">
    <property type="nucleotide sequence ID" value="NZ_JAERQM010000011.1"/>
</dbReference>
<keyword evidence="4" id="KW-1185">Reference proteome</keyword>
<keyword evidence="2" id="KW-0812">Transmembrane</keyword>
<dbReference type="Proteomes" id="UP000689967">
    <property type="component" value="Unassembled WGS sequence"/>
</dbReference>
<comment type="caution">
    <text evidence="3">The sequence shown here is derived from an EMBL/GenBank/DDBJ whole genome shotgun (WGS) entry which is preliminary data.</text>
</comment>
<feature type="region of interest" description="Disordered" evidence="1">
    <location>
        <begin position="219"/>
        <end position="241"/>
    </location>
</feature>
<protein>
    <recommendedName>
        <fullName evidence="5">DUF3137 domain-containing protein</fullName>
    </recommendedName>
</protein>